<dbReference type="Gene3D" id="1.10.3210.10">
    <property type="entry name" value="Hypothetical protein af1432"/>
    <property type="match status" value="1"/>
</dbReference>
<dbReference type="RefSeq" id="WP_188739209.1">
    <property type="nucleotide sequence ID" value="NZ_BMII01000015.1"/>
</dbReference>
<accession>A0ABQ1J4E5</accession>
<keyword evidence="1" id="KW-1133">Transmembrane helix</keyword>
<evidence type="ECO:0000313" key="4">
    <source>
        <dbReference type="Proteomes" id="UP000617555"/>
    </source>
</evidence>
<feature type="transmembrane region" description="Helical" evidence="1">
    <location>
        <begin position="160"/>
        <end position="184"/>
    </location>
</feature>
<dbReference type="Pfam" id="PF13487">
    <property type="entry name" value="HD_5"/>
    <property type="match status" value="1"/>
</dbReference>
<feature type="transmembrane region" description="Helical" evidence="1">
    <location>
        <begin position="54"/>
        <end position="76"/>
    </location>
</feature>
<organism evidence="3 4">
    <name type="scientific">Shewanella inventionis</name>
    <dbReference type="NCBI Taxonomy" id="1738770"/>
    <lineage>
        <taxon>Bacteria</taxon>
        <taxon>Pseudomonadati</taxon>
        <taxon>Pseudomonadota</taxon>
        <taxon>Gammaproteobacteria</taxon>
        <taxon>Alteromonadales</taxon>
        <taxon>Shewanellaceae</taxon>
        <taxon>Shewanella</taxon>
    </lineage>
</organism>
<dbReference type="Pfam" id="PF20969">
    <property type="entry name" value="MASE11"/>
    <property type="match status" value="1"/>
</dbReference>
<dbReference type="PANTHER" id="PTHR45228">
    <property type="entry name" value="CYCLIC DI-GMP PHOSPHODIESTERASE TM_0186-RELATED"/>
    <property type="match status" value="1"/>
</dbReference>
<dbReference type="Proteomes" id="UP000617555">
    <property type="component" value="Unassembled WGS sequence"/>
</dbReference>
<name>A0ABQ1J4E5_9GAMM</name>
<dbReference type="InterPro" id="IPR037522">
    <property type="entry name" value="HD_GYP_dom"/>
</dbReference>
<keyword evidence="4" id="KW-1185">Reference proteome</keyword>
<protein>
    <submittedName>
        <fullName evidence="3">Metal-dependent phosphohydrolase</fullName>
    </submittedName>
</protein>
<evidence type="ECO:0000256" key="1">
    <source>
        <dbReference type="SAM" id="Phobius"/>
    </source>
</evidence>
<keyword evidence="1" id="KW-0472">Membrane</keyword>
<dbReference type="InterPro" id="IPR048437">
    <property type="entry name" value="MASE11"/>
</dbReference>
<dbReference type="PROSITE" id="PS51832">
    <property type="entry name" value="HD_GYP"/>
    <property type="match status" value="1"/>
</dbReference>
<sequence>MSESLTAQIIQIEPDDALPLWRHTIFMRLFTTLVIICVPVYITSVYLCIEQGIWYMAIFDTIAYGLMIFVVFYSSITDKTRYMCGCGLAFFIGAGFLIVLGPSGAGFFWLFTFPPLTSVLLGSKAAIAAQLINAVLLIITGVAFHYQWLHWPVMEHFSTLIWYVVVINFLVTCAIVTQSISYLLGKLTHSLQSTLASRQATVIGLAKLAEYRDNDTGAHLIRMQQYAKMLAKQRLEDEQVPEELTEAFIKEISLSSILHDIGKVGVADHILLKPGKLTPAEFEHIKAHPQMGAKVIDSLLKYAPQCQFLLMGRDIAGGHHEKWDGSGYPKGIKGEAIPLSARIVALVDVYDALTSPRCYKRPFTHQEAKDIILAGRSTHFDPALVDSFISIEHRFAELSQASLSHHSASYESALKTANSV</sequence>
<dbReference type="PANTHER" id="PTHR45228:SF5">
    <property type="entry name" value="CYCLIC DI-GMP PHOSPHODIESTERASE VC_1348-RELATED"/>
    <property type="match status" value="1"/>
</dbReference>
<evidence type="ECO:0000259" key="2">
    <source>
        <dbReference type="PROSITE" id="PS51832"/>
    </source>
</evidence>
<feature type="transmembrane region" description="Helical" evidence="1">
    <location>
        <begin position="88"/>
        <end position="113"/>
    </location>
</feature>
<dbReference type="InterPro" id="IPR003607">
    <property type="entry name" value="HD/PDEase_dom"/>
</dbReference>
<feature type="transmembrane region" description="Helical" evidence="1">
    <location>
        <begin position="125"/>
        <end position="148"/>
    </location>
</feature>
<feature type="transmembrane region" description="Helical" evidence="1">
    <location>
        <begin position="25"/>
        <end position="47"/>
    </location>
</feature>
<dbReference type="EMBL" id="BMII01000015">
    <property type="protein sequence ID" value="GGB59333.1"/>
    <property type="molecule type" value="Genomic_DNA"/>
</dbReference>
<gene>
    <name evidence="3" type="ORF">GCM10011607_20000</name>
</gene>
<dbReference type="InterPro" id="IPR052020">
    <property type="entry name" value="Cyclic_di-GMP/3'3'-cGAMP_PDE"/>
</dbReference>
<keyword evidence="1" id="KW-0812">Transmembrane</keyword>
<feature type="domain" description="HD-GYP" evidence="2">
    <location>
        <begin position="194"/>
        <end position="404"/>
    </location>
</feature>
<reference evidence="4" key="1">
    <citation type="journal article" date="2019" name="Int. J. Syst. Evol. Microbiol.">
        <title>The Global Catalogue of Microorganisms (GCM) 10K type strain sequencing project: providing services to taxonomists for standard genome sequencing and annotation.</title>
        <authorList>
            <consortium name="The Broad Institute Genomics Platform"/>
            <consortium name="The Broad Institute Genome Sequencing Center for Infectious Disease"/>
            <person name="Wu L."/>
            <person name="Ma J."/>
        </authorList>
    </citation>
    <scope>NUCLEOTIDE SEQUENCE [LARGE SCALE GENOMIC DNA]</scope>
    <source>
        <strain evidence="4">CGMCC 1.15339</strain>
    </source>
</reference>
<evidence type="ECO:0000313" key="3">
    <source>
        <dbReference type="EMBL" id="GGB59333.1"/>
    </source>
</evidence>
<comment type="caution">
    <text evidence="3">The sequence shown here is derived from an EMBL/GenBank/DDBJ whole genome shotgun (WGS) entry which is preliminary data.</text>
</comment>
<proteinExistence type="predicted"/>
<dbReference type="SMART" id="SM00471">
    <property type="entry name" value="HDc"/>
    <property type="match status" value="1"/>
</dbReference>
<dbReference type="CDD" id="cd00077">
    <property type="entry name" value="HDc"/>
    <property type="match status" value="1"/>
</dbReference>
<dbReference type="SUPFAM" id="SSF109604">
    <property type="entry name" value="HD-domain/PDEase-like"/>
    <property type="match status" value="1"/>
</dbReference>